<accession>A0A833PSE8</accession>
<dbReference type="InterPro" id="IPR041586">
    <property type="entry name" value="PsrA_TetR_C"/>
</dbReference>
<gene>
    <name evidence="4" type="ORF">GAK33_04157</name>
</gene>
<feature type="domain" description="HTH tetR-type" evidence="3">
    <location>
        <begin position="22"/>
        <end position="82"/>
    </location>
</feature>
<dbReference type="PRINTS" id="PR00455">
    <property type="entry name" value="HTHTETR"/>
</dbReference>
<dbReference type="Pfam" id="PF00440">
    <property type="entry name" value="TetR_N"/>
    <property type="match status" value="1"/>
</dbReference>
<organism evidence="4 5">
    <name type="scientific">Burkholderia lata (strain ATCC 17760 / DSM 23089 / LMG 22485 / NCIMB 9086 / R18194 / 383)</name>
    <dbReference type="NCBI Taxonomy" id="482957"/>
    <lineage>
        <taxon>Bacteria</taxon>
        <taxon>Pseudomonadati</taxon>
        <taxon>Pseudomonadota</taxon>
        <taxon>Betaproteobacteria</taxon>
        <taxon>Burkholderiales</taxon>
        <taxon>Burkholderiaceae</taxon>
        <taxon>Burkholderia</taxon>
        <taxon>Burkholderia cepacia complex</taxon>
    </lineage>
</organism>
<feature type="DNA-binding region" description="H-T-H motif" evidence="2">
    <location>
        <begin position="45"/>
        <end position="64"/>
    </location>
</feature>
<dbReference type="GO" id="GO:0000976">
    <property type="term" value="F:transcription cis-regulatory region binding"/>
    <property type="evidence" value="ECO:0007669"/>
    <property type="project" value="TreeGrafter"/>
</dbReference>
<dbReference type="SUPFAM" id="SSF46689">
    <property type="entry name" value="Homeodomain-like"/>
    <property type="match status" value="1"/>
</dbReference>
<dbReference type="RefSeq" id="WP_278648170.1">
    <property type="nucleotide sequence ID" value="NZ_WNDV01000013.1"/>
</dbReference>
<dbReference type="InterPro" id="IPR009057">
    <property type="entry name" value="Homeodomain-like_sf"/>
</dbReference>
<dbReference type="InterPro" id="IPR001647">
    <property type="entry name" value="HTH_TetR"/>
</dbReference>
<dbReference type="PANTHER" id="PTHR30055">
    <property type="entry name" value="HTH-TYPE TRANSCRIPTIONAL REGULATOR RUTR"/>
    <property type="match status" value="1"/>
</dbReference>
<sequence>MGQATGAEGKRTRAKTAAKPEIEKRERIILAAERLFAREGYHGISMRDIAKEADVGLPLIVYHFETKLGLYKSIFEYRRPLFEERLAQLEQIVDFDEPDVLMKIATAFVTPIVRSYATSDGREYAQLVVREASDPQEETRGIIEDHYDPIARAYIAAMKRALPHASDEYLCRAYLFAVGALVMSVFDQRVQRLSGGAASTASVDTKTKMLAAFIADGIRGGARHFQ</sequence>
<evidence type="ECO:0000313" key="4">
    <source>
        <dbReference type="EMBL" id="KAF1036154.1"/>
    </source>
</evidence>
<proteinExistence type="predicted"/>
<evidence type="ECO:0000259" key="3">
    <source>
        <dbReference type="PROSITE" id="PS50977"/>
    </source>
</evidence>
<dbReference type="Pfam" id="PF17939">
    <property type="entry name" value="TetR_C_30"/>
    <property type="match status" value="1"/>
</dbReference>
<evidence type="ECO:0000256" key="2">
    <source>
        <dbReference type="PROSITE-ProRule" id="PRU00335"/>
    </source>
</evidence>
<dbReference type="AlphaFoldDB" id="A0A833PSE8"/>
<dbReference type="Proteomes" id="UP000467522">
    <property type="component" value="Unassembled WGS sequence"/>
</dbReference>
<reference evidence="5" key="1">
    <citation type="journal article" date="2020" name="MBio">
        <title>Horizontal gene transfer to a defensive symbiont with a reduced genome amongst a multipartite beetle microbiome.</title>
        <authorList>
            <person name="Waterworth S.C."/>
            <person name="Florez L.V."/>
            <person name="Rees E.R."/>
            <person name="Hertweck C."/>
            <person name="Kaltenpoth M."/>
            <person name="Kwan J.C."/>
        </authorList>
    </citation>
    <scope>NUCLEOTIDE SEQUENCE [LARGE SCALE GENOMIC DNA]</scope>
</reference>
<dbReference type="PANTHER" id="PTHR30055:SF226">
    <property type="entry name" value="HTH-TYPE TRANSCRIPTIONAL REGULATOR PKSA"/>
    <property type="match status" value="1"/>
</dbReference>
<dbReference type="PROSITE" id="PS50977">
    <property type="entry name" value="HTH_TETR_2"/>
    <property type="match status" value="1"/>
</dbReference>
<comment type="caution">
    <text evidence="4">The sequence shown here is derived from an EMBL/GenBank/DDBJ whole genome shotgun (WGS) entry which is preliminary data.</text>
</comment>
<dbReference type="InterPro" id="IPR050109">
    <property type="entry name" value="HTH-type_TetR-like_transc_reg"/>
</dbReference>
<dbReference type="SUPFAM" id="SSF48498">
    <property type="entry name" value="Tetracyclin repressor-like, C-terminal domain"/>
    <property type="match status" value="1"/>
</dbReference>
<dbReference type="InterPro" id="IPR036271">
    <property type="entry name" value="Tet_transcr_reg_TetR-rel_C_sf"/>
</dbReference>
<keyword evidence="1 2" id="KW-0238">DNA-binding</keyword>
<dbReference type="EMBL" id="WNDV01000013">
    <property type="protein sequence ID" value="KAF1036154.1"/>
    <property type="molecule type" value="Genomic_DNA"/>
</dbReference>
<name>A0A833PSE8_BURL3</name>
<dbReference type="GO" id="GO:0003700">
    <property type="term" value="F:DNA-binding transcription factor activity"/>
    <property type="evidence" value="ECO:0007669"/>
    <property type="project" value="TreeGrafter"/>
</dbReference>
<evidence type="ECO:0000313" key="5">
    <source>
        <dbReference type="Proteomes" id="UP000467522"/>
    </source>
</evidence>
<dbReference type="Gene3D" id="1.10.357.10">
    <property type="entry name" value="Tetracycline Repressor, domain 2"/>
    <property type="match status" value="1"/>
</dbReference>
<evidence type="ECO:0000256" key="1">
    <source>
        <dbReference type="ARBA" id="ARBA00023125"/>
    </source>
</evidence>
<protein>
    <recommendedName>
        <fullName evidence="3">HTH tetR-type domain-containing protein</fullName>
    </recommendedName>
</protein>